<evidence type="ECO:0000313" key="2">
    <source>
        <dbReference type="Proteomes" id="UP000771736"/>
    </source>
</evidence>
<accession>A0A930HKJ6</accession>
<organism evidence="1 2">
    <name type="scientific">Prevotella aurantiaca</name>
    <dbReference type="NCBI Taxonomy" id="596085"/>
    <lineage>
        <taxon>Bacteria</taxon>
        <taxon>Pseudomonadati</taxon>
        <taxon>Bacteroidota</taxon>
        <taxon>Bacteroidia</taxon>
        <taxon>Bacteroidales</taxon>
        <taxon>Prevotellaceae</taxon>
        <taxon>Prevotella</taxon>
    </lineage>
</organism>
<protein>
    <submittedName>
        <fullName evidence="1">50S ribosomal protein L7/L12</fullName>
    </submittedName>
</protein>
<dbReference type="RefSeq" id="WP_273158181.1">
    <property type="nucleotide sequence ID" value="NZ_JABZSJ010000001.1"/>
</dbReference>
<evidence type="ECO:0000313" key="1">
    <source>
        <dbReference type="EMBL" id="MBF1383377.1"/>
    </source>
</evidence>
<gene>
    <name evidence="1" type="ORF">HXN26_00750</name>
</gene>
<keyword evidence="1" id="KW-0687">Ribonucleoprotein</keyword>
<reference evidence="1" key="1">
    <citation type="submission" date="2020-04" db="EMBL/GenBank/DDBJ databases">
        <title>Deep metagenomics examines the oral microbiome during advanced dental caries in children, revealing novel taxa and co-occurrences with host molecules.</title>
        <authorList>
            <person name="Baker J.L."/>
            <person name="Morton J.T."/>
            <person name="Dinis M."/>
            <person name="Alvarez R."/>
            <person name="Tran N.C."/>
            <person name="Knight R."/>
            <person name="Edlund A."/>
        </authorList>
    </citation>
    <scope>NUCLEOTIDE SEQUENCE</scope>
    <source>
        <strain evidence="1">JCVI_44_bin.5</strain>
    </source>
</reference>
<dbReference type="AlphaFoldDB" id="A0A930HKJ6"/>
<keyword evidence="1" id="KW-0689">Ribosomal protein</keyword>
<name>A0A930HKJ6_9BACT</name>
<dbReference type="GO" id="GO:0005840">
    <property type="term" value="C:ribosome"/>
    <property type="evidence" value="ECO:0007669"/>
    <property type="project" value="UniProtKB-KW"/>
</dbReference>
<sequence>MITMNINLLRNTYAATAAMVITLFAQPTTIKAQTSYNFQIADTKVTSDNYKDLSKIAGVSGNITYEPGTKTLTLENATIETNEFPGMITNATMKIVLIGNNTIISKQRSGLTNQYSGDITITGKGGTLSVKGAEESDGLDAMIGIGNWGRITIKECTVEAVGGAAGLYSGLWKFENCTVRAKGNGDEGDEHFGSICWLWDEEPYLIDCYVASPTSTEWKEYKEGNYTYYSLYGADKKVVTGWVTITSGDPAGIDNITTTNTATNGIYNIGGMRLSKEIKDLPKGLYIVNGKKVVKK</sequence>
<proteinExistence type="predicted"/>
<dbReference type="EMBL" id="JABZSJ010000001">
    <property type="protein sequence ID" value="MBF1383377.1"/>
    <property type="molecule type" value="Genomic_DNA"/>
</dbReference>
<dbReference type="Proteomes" id="UP000771736">
    <property type="component" value="Unassembled WGS sequence"/>
</dbReference>
<comment type="caution">
    <text evidence="1">The sequence shown here is derived from an EMBL/GenBank/DDBJ whole genome shotgun (WGS) entry which is preliminary data.</text>
</comment>